<keyword evidence="2" id="KW-1185">Reference proteome</keyword>
<gene>
    <name evidence="1" type="ORF">O181_009155</name>
</gene>
<comment type="caution">
    <text evidence="1">The sequence shown here is derived from an EMBL/GenBank/DDBJ whole genome shotgun (WGS) entry which is preliminary data.</text>
</comment>
<dbReference type="Proteomes" id="UP000765509">
    <property type="component" value="Unassembled WGS sequence"/>
</dbReference>
<accession>A0A9Q3BRC5</accession>
<evidence type="ECO:0000313" key="1">
    <source>
        <dbReference type="EMBL" id="MBW0469440.1"/>
    </source>
</evidence>
<evidence type="ECO:0000313" key="2">
    <source>
        <dbReference type="Proteomes" id="UP000765509"/>
    </source>
</evidence>
<name>A0A9Q3BRC5_9BASI</name>
<dbReference type="AlphaFoldDB" id="A0A9Q3BRC5"/>
<proteinExistence type="predicted"/>
<reference evidence="1" key="1">
    <citation type="submission" date="2021-03" db="EMBL/GenBank/DDBJ databases">
        <title>Draft genome sequence of rust myrtle Austropuccinia psidii MF-1, a brazilian biotype.</title>
        <authorList>
            <person name="Quecine M.C."/>
            <person name="Pachon D.M.R."/>
            <person name="Bonatelli M.L."/>
            <person name="Correr F.H."/>
            <person name="Franceschini L.M."/>
            <person name="Leite T.F."/>
            <person name="Margarido G.R.A."/>
            <person name="Almeida C.A."/>
            <person name="Ferrarezi J.A."/>
            <person name="Labate C.A."/>
        </authorList>
    </citation>
    <scope>NUCLEOTIDE SEQUENCE</scope>
    <source>
        <strain evidence="1">MF-1</strain>
    </source>
</reference>
<protein>
    <submittedName>
        <fullName evidence="1">Uncharacterized protein</fullName>
    </submittedName>
</protein>
<dbReference type="EMBL" id="AVOT02002179">
    <property type="protein sequence ID" value="MBW0469440.1"/>
    <property type="molecule type" value="Genomic_DNA"/>
</dbReference>
<organism evidence="1 2">
    <name type="scientific">Austropuccinia psidii MF-1</name>
    <dbReference type="NCBI Taxonomy" id="1389203"/>
    <lineage>
        <taxon>Eukaryota</taxon>
        <taxon>Fungi</taxon>
        <taxon>Dikarya</taxon>
        <taxon>Basidiomycota</taxon>
        <taxon>Pucciniomycotina</taxon>
        <taxon>Pucciniomycetes</taxon>
        <taxon>Pucciniales</taxon>
        <taxon>Sphaerophragmiaceae</taxon>
        <taxon>Austropuccinia</taxon>
    </lineage>
</organism>
<sequence length="166" mass="19061">MKIIDEIQFVRSIIELELSKFDSKLNKITSDINDLKNNERVSAYWHKFTTSRLVSISNTCDRIEGKYQAQDDGMEDLSITQINDQFKILKSHALGIVDHTNHFSTQLERSDSERQKLKDEIIANVEKIHKNYEPNSHMSRNSTPLTEETISVNGSLTPFLGGKHNI</sequence>